<dbReference type="STRING" id="1642647.PSM36_0592"/>
<keyword evidence="2 5" id="KW-0812">Transmembrane</keyword>
<evidence type="ECO:0000256" key="5">
    <source>
        <dbReference type="SAM" id="Phobius"/>
    </source>
</evidence>
<feature type="transmembrane region" description="Helical" evidence="5">
    <location>
        <begin position="31"/>
        <end position="50"/>
    </location>
</feature>
<evidence type="ECO:0000256" key="3">
    <source>
        <dbReference type="ARBA" id="ARBA00022989"/>
    </source>
</evidence>
<dbReference type="EMBL" id="LT605205">
    <property type="protein sequence ID" value="SCD19422.1"/>
    <property type="molecule type" value="Genomic_DNA"/>
</dbReference>
<organism evidence="6 7">
    <name type="scientific">Proteiniphilum saccharofermentans</name>
    <dbReference type="NCBI Taxonomy" id="1642647"/>
    <lineage>
        <taxon>Bacteria</taxon>
        <taxon>Pseudomonadati</taxon>
        <taxon>Bacteroidota</taxon>
        <taxon>Bacteroidia</taxon>
        <taxon>Bacteroidales</taxon>
        <taxon>Dysgonomonadaceae</taxon>
        <taxon>Proteiniphilum</taxon>
    </lineage>
</organism>
<evidence type="ECO:0000256" key="1">
    <source>
        <dbReference type="ARBA" id="ARBA00004141"/>
    </source>
</evidence>
<keyword evidence="7" id="KW-1185">Reference proteome</keyword>
<proteinExistence type="predicted"/>
<protein>
    <submittedName>
        <fullName evidence="6">Colicin V production protein</fullName>
    </submittedName>
</protein>
<dbReference type="GO" id="GO:0016020">
    <property type="term" value="C:membrane"/>
    <property type="evidence" value="ECO:0007669"/>
    <property type="project" value="UniProtKB-SubCell"/>
</dbReference>
<accession>A0A1R3T038</accession>
<dbReference type="InterPro" id="IPR003825">
    <property type="entry name" value="Colicin-V_CvpA"/>
</dbReference>
<evidence type="ECO:0000256" key="4">
    <source>
        <dbReference type="ARBA" id="ARBA00023136"/>
    </source>
</evidence>
<dbReference type="GO" id="GO:0009403">
    <property type="term" value="P:toxin biosynthetic process"/>
    <property type="evidence" value="ECO:0007669"/>
    <property type="project" value="InterPro"/>
</dbReference>
<keyword evidence="4 5" id="KW-0472">Membrane</keyword>
<sequence>MNWFDLTVGILLLIAFINGYRKGLIMQLVGLATIILAAVFGGRLAQTILPQINRIIDLSPEVARVLSFILAFVAIAVGLSLVGRLLQRFIDIVFLSFINRLLGAVIAAGTMMVFLSIILNLVLMLDLNQQVINKKTKEESFFFERVEAVVPAIVPYLQPQLWEEVIPEKYREEIEKKSEPAIDSTYQQRHFST</sequence>
<dbReference type="PANTHER" id="PTHR37306">
    <property type="entry name" value="COLICIN V PRODUCTION PROTEIN"/>
    <property type="match status" value="1"/>
</dbReference>
<dbReference type="RefSeq" id="WP_076928714.1">
    <property type="nucleotide sequence ID" value="NZ_LT605205.1"/>
</dbReference>
<keyword evidence="3 5" id="KW-1133">Transmembrane helix</keyword>
<dbReference type="KEGG" id="psac:PSM36_0592"/>
<name>A0A1R3T038_9BACT</name>
<dbReference type="Pfam" id="PF02674">
    <property type="entry name" value="Colicin_V"/>
    <property type="match status" value="1"/>
</dbReference>
<dbReference type="AlphaFoldDB" id="A0A1R3T038"/>
<reference evidence="6 7" key="1">
    <citation type="submission" date="2016-08" db="EMBL/GenBank/DDBJ databases">
        <authorList>
            <person name="Seilhamer J.J."/>
        </authorList>
    </citation>
    <scope>NUCLEOTIDE SEQUENCE [LARGE SCALE GENOMIC DNA]</scope>
    <source>
        <strain evidence="6">M3/6</strain>
    </source>
</reference>
<evidence type="ECO:0000313" key="6">
    <source>
        <dbReference type="EMBL" id="SCD19422.1"/>
    </source>
</evidence>
<evidence type="ECO:0000313" key="7">
    <source>
        <dbReference type="Proteomes" id="UP000187464"/>
    </source>
</evidence>
<gene>
    <name evidence="6" type="ORF">PSM36_0592</name>
</gene>
<dbReference type="PANTHER" id="PTHR37306:SF1">
    <property type="entry name" value="COLICIN V PRODUCTION PROTEIN"/>
    <property type="match status" value="1"/>
</dbReference>
<dbReference type="Proteomes" id="UP000187464">
    <property type="component" value="Chromosome I"/>
</dbReference>
<comment type="subcellular location">
    <subcellularLocation>
        <location evidence="1">Membrane</location>
        <topology evidence="1">Multi-pass membrane protein</topology>
    </subcellularLocation>
</comment>
<evidence type="ECO:0000256" key="2">
    <source>
        <dbReference type="ARBA" id="ARBA00022692"/>
    </source>
</evidence>
<feature type="transmembrane region" description="Helical" evidence="5">
    <location>
        <begin position="101"/>
        <end position="125"/>
    </location>
</feature>
<feature type="transmembrane region" description="Helical" evidence="5">
    <location>
        <begin position="62"/>
        <end position="81"/>
    </location>
</feature>